<dbReference type="GeneID" id="7196822"/>
<keyword evidence="2" id="KW-0472">Membrane</keyword>
<gene>
    <name evidence="3" type="ORF">PHATRDRAFT_43013</name>
</gene>
<dbReference type="KEGG" id="pti:PHATRDRAFT_43013"/>
<feature type="transmembrane region" description="Helical" evidence="2">
    <location>
        <begin position="441"/>
        <end position="463"/>
    </location>
</feature>
<reference evidence="4" key="2">
    <citation type="submission" date="2008-08" db="EMBL/GenBank/DDBJ databases">
        <authorList>
            <consortium name="Diatom Consortium"/>
            <person name="Grigoriev I."/>
            <person name="Grimwood J."/>
            <person name="Kuo A."/>
            <person name="Otillar R.P."/>
            <person name="Salamov A."/>
            <person name="Detter J.C."/>
            <person name="Lindquist E."/>
            <person name="Shapiro H."/>
            <person name="Lucas S."/>
            <person name="Glavina del Rio T."/>
            <person name="Pitluck S."/>
            <person name="Rokhsar D."/>
            <person name="Bowler C."/>
        </authorList>
    </citation>
    <scope>GENOME REANNOTATION</scope>
    <source>
        <strain evidence="4">CCAP 1055/1</strain>
    </source>
</reference>
<sequence length="516" mass="59002">MDTADDSDHNRMRRTCARQKRRSISWRRRMPLGYASFMVIFSLFYLGGDAPATLVAANDDFYTDDYALNNGDGQQSSNADDGTSSYQKEKAQYENIDDDKFHWNQNIGFDGVSIMPLSCINYNNGHMIKFQLYDSNQSYQCHFAEISTFVVSVAHYMRAYFNYQALVDGQSFALPSDAAYLNCVQLESGNSASVLYGKIGCMERETYTSTKLQLHVYTDAQCSQPYDDGQSSRKHAAKGFIVGNNIISSKISFRPPFYSCLTCSPDQVSESFNKQTENWYDDDYIADNSQKRDQEGDNGSSTAYEDKYYSNKDDVSGDGAAVDDDYYGGRLLTTSKEDLQSYRDTFWNEYERIVEKRSLYDNYDVGEWNMCQRIYKYGVWCDEECRSLDFFRTDEWSTSDIALLAIMCTFLTGMMVLIVAKRLKAQHKARIYGDFEPMPGLPPFAMAVIFLVTITAVVILAKFKFVNETLVFAVATCILLFIYMLKLTLFESRRPVILATPRHEIFGNPLDDHLMT</sequence>
<organism evidence="3 4">
    <name type="scientific">Phaeodactylum tricornutum (strain CCAP 1055/1)</name>
    <dbReference type="NCBI Taxonomy" id="556484"/>
    <lineage>
        <taxon>Eukaryota</taxon>
        <taxon>Sar</taxon>
        <taxon>Stramenopiles</taxon>
        <taxon>Ochrophyta</taxon>
        <taxon>Bacillariophyta</taxon>
        <taxon>Bacillariophyceae</taxon>
        <taxon>Bacillariophycidae</taxon>
        <taxon>Naviculales</taxon>
        <taxon>Phaeodactylaceae</taxon>
        <taxon>Phaeodactylum</taxon>
    </lineage>
</organism>
<proteinExistence type="predicted"/>
<feature type="transmembrane region" description="Helical" evidence="2">
    <location>
        <begin position="401"/>
        <end position="420"/>
    </location>
</feature>
<dbReference type="HOGENOM" id="CLU_528392_0_0_1"/>
<feature type="transmembrane region" description="Helical" evidence="2">
    <location>
        <begin position="30"/>
        <end position="48"/>
    </location>
</feature>
<keyword evidence="2" id="KW-1133">Transmembrane helix</keyword>
<dbReference type="PaxDb" id="2850-Phatr43013"/>
<dbReference type="EMBL" id="CM000605">
    <property type="protein sequence ID" value="EEC51836.1"/>
    <property type="molecule type" value="Genomic_DNA"/>
</dbReference>
<dbReference type="AlphaFoldDB" id="B7FQC1"/>
<keyword evidence="4" id="KW-1185">Reference proteome</keyword>
<evidence type="ECO:0000313" key="4">
    <source>
        <dbReference type="Proteomes" id="UP000000759"/>
    </source>
</evidence>
<dbReference type="Proteomes" id="UP000000759">
    <property type="component" value="Chromosome 1"/>
</dbReference>
<dbReference type="OrthoDB" id="41569at2759"/>
<dbReference type="RefSeq" id="XP_002177373.1">
    <property type="nucleotide sequence ID" value="XM_002177337.1"/>
</dbReference>
<feature type="transmembrane region" description="Helical" evidence="2">
    <location>
        <begin position="469"/>
        <end position="485"/>
    </location>
</feature>
<feature type="region of interest" description="Disordered" evidence="1">
    <location>
        <begin position="286"/>
        <end position="311"/>
    </location>
</feature>
<keyword evidence="2" id="KW-0812">Transmembrane</keyword>
<evidence type="ECO:0000313" key="3">
    <source>
        <dbReference type="EMBL" id="EEC51836.1"/>
    </source>
</evidence>
<evidence type="ECO:0000256" key="2">
    <source>
        <dbReference type="SAM" id="Phobius"/>
    </source>
</evidence>
<reference evidence="3 4" key="1">
    <citation type="journal article" date="2008" name="Nature">
        <title>The Phaeodactylum genome reveals the evolutionary history of diatom genomes.</title>
        <authorList>
            <person name="Bowler C."/>
            <person name="Allen A.E."/>
            <person name="Badger J.H."/>
            <person name="Grimwood J."/>
            <person name="Jabbari K."/>
            <person name="Kuo A."/>
            <person name="Maheswari U."/>
            <person name="Martens C."/>
            <person name="Maumus F."/>
            <person name="Otillar R.P."/>
            <person name="Rayko E."/>
            <person name="Salamov A."/>
            <person name="Vandepoele K."/>
            <person name="Beszteri B."/>
            <person name="Gruber A."/>
            <person name="Heijde M."/>
            <person name="Katinka M."/>
            <person name="Mock T."/>
            <person name="Valentin K."/>
            <person name="Verret F."/>
            <person name="Berges J.A."/>
            <person name="Brownlee C."/>
            <person name="Cadoret J.P."/>
            <person name="Chiovitti A."/>
            <person name="Choi C.J."/>
            <person name="Coesel S."/>
            <person name="De Martino A."/>
            <person name="Detter J.C."/>
            <person name="Durkin C."/>
            <person name="Falciatore A."/>
            <person name="Fournet J."/>
            <person name="Haruta M."/>
            <person name="Huysman M.J."/>
            <person name="Jenkins B.D."/>
            <person name="Jiroutova K."/>
            <person name="Jorgensen R.E."/>
            <person name="Joubert Y."/>
            <person name="Kaplan A."/>
            <person name="Kroger N."/>
            <person name="Kroth P.G."/>
            <person name="La Roche J."/>
            <person name="Lindquist E."/>
            <person name="Lommer M."/>
            <person name="Martin-Jezequel V."/>
            <person name="Lopez P.J."/>
            <person name="Lucas S."/>
            <person name="Mangogna M."/>
            <person name="McGinnis K."/>
            <person name="Medlin L.K."/>
            <person name="Montsant A."/>
            <person name="Oudot-Le Secq M.P."/>
            <person name="Napoli C."/>
            <person name="Obornik M."/>
            <person name="Parker M.S."/>
            <person name="Petit J.L."/>
            <person name="Porcel B.M."/>
            <person name="Poulsen N."/>
            <person name="Robison M."/>
            <person name="Rychlewski L."/>
            <person name="Rynearson T.A."/>
            <person name="Schmutz J."/>
            <person name="Shapiro H."/>
            <person name="Siaut M."/>
            <person name="Stanley M."/>
            <person name="Sussman M.R."/>
            <person name="Taylor A.R."/>
            <person name="Vardi A."/>
            <person name="von Dassow P."/>
            <person name="Vyverman W."/>
            <person name="Willis A."/>
            <person name="Wyrwicz L.S."/>
            <person name="Rokhsar D.S."/>
            <person name="Weissenbach J."/>
            <person name="Armbrust E.V."/>
            <person name="Green B.R."/>
            <person name="Van de Peer Y."/>
            <person name="Grigoriev I.V."/>
        </authorList>
    </citation>
    <scope>NUCLEOTIDE SEQUENCE [LARGE SCALE GENOMIC DNA]</scope>
    <source>
        <strain evidence="3 4">CCAP 1055/1</strain>
    </source>
</reference>
<evidence type="ECO:0000256" key="1">
    <source>
        <dbReference type="SAM" id="MobiDB-lite"/>
    </source>
</evidence>
<accession>B7FQC1</accession>
<protein>
    <submittedName>
        <fullName evidence="3">Uncharacterized protein</fullName>
    </submittedName>
</protein>
<dbReference type="InParanoid" id="B7FQC1"/>
<name>B7FQC1_PHATC</name>
<dbReference type="eggNOG" id="ENOG502SHKG">
    <property type="taxonomic scope" value="Eukaryota"/>
</dbReference>